<dbReference type="PROSITE" id="PS50109">
    <property type="entry name" value="HIS_KIN"/>
    <property type="match status" value="1"/>
</dbReference>
<dbReference type="Gene3D" id="3.30.450.20">
    <property type="entry name" value="PAS domain"/>
    <property type="match status" value="2"/>
</dbReference>
<keyword evidence="11" id="KW-1185">Reference proteome</keyword>
<feature type="transmembrane region" description="Helical" evidence="6">
    <location>
        <begin position="6"/>
        <end position="27"/>
    </location>
</feature>
<dbReference type="Proteomes" id="UP000219621">
    <property type="component" value="Unassembled WGS sequence"/>
</dbReference>
<feature type="domain" description="PAS" evidence="9">
    <location>
        <begin position="163"/>
        <end position="216"/>
    </location>
</feature>
<dbReference type="InterPro" id="IPR000014">
    <property type="entry name" value="PAS"/>
</dbReference>
<evidence type="ECO:0000259" key="8">
    <source>
        <dbReference type="PROSITE" id="PS50110"/>
    </source>
</evidence>
<dbReference type="PROSITE" id="PS50112">
    <property type="entry name" value="PAS"/>
    <property type="match status" value="2"/>
</dbReference>
<keyword evidence="6" id="KW-1133">Transmembrane helix</keyword>
<feature type="domain" description="PAS" evidence="9">
    <location>
        <begin position="284"/>
        <end position="354"/>
    </location>
</feature>
<dbReference type="CDD" id="cd00082">
    <property type="entry name" value="HisKA"/>
    <property type="match status" value="1"/>
</dbReference>
<keyword evidence="3 4" id="KW-0597">Phosphoprotein</keyword>
<dbReference type="SMART" id="SM00388">
    <property type="entry name" value="HisKA"/>
    <property type="match status" value="1"/>
</dbReference>
<sequence>MSVTEALGWVALGASLPTAALVAVWLHDRRWRPEQRRRAAAEAALRDGSPHPRLIVDRNGVVLAANAAARARWAGDTPLNELRRRVPRDDEEGRESLARLRTASEAPLREVADVPLAPDGAGAPEWLRVAVGPAPAPAPAGSVLWEAEDVTARRAIDDVLRRERDDLSDFLYFLPVGTYSADIDGHIRFVNQRFAEWLEWQPGDLAGRSVADLLHEGPGPESDGTWRGVVVYRDRDGQPLPCFVAQDVFDDGGETLTRTAVLRLDDVTPRALAAPGERRRPSGSDAPFRRLFDRAPTALAVLDQAGTLEAANAAFTQLVRLGQGDLTDRPLADLVDGDDREMLEALLSRMALAGDGAGQPGVATVDVRLAEAGERVCSLSIAGLAFDADAAEPGVRGFLVHAVDTTEQKNLEMQFAQAQKMQAMGQLAGGVAHDFNNLLTAMIGFCDLLLQRHGAGDPSFADIMQIKQNANRAANLVRQLLAFSRRQPLLPKLMNATDGLSELSHLLRRLLGEQVTLSMVHGRELGLVRVDPGQFDQVIINLAVNARDAMPGGGTLTIRTGVVDVPVARRRGVEEVPPGRYVEIVVADTGTGIRAEHLGRIFEPFFSTKIGVTGAGTGLGLSTVYGIVRQTEGFIFVESEPGEGATFTIWLPRHDPETGRSQVQGAVDRGPVPPPDLPRAAAPLPLADPPAAADPAAPEPAAEAPDLAKGGTVLLVEDEDAVRVFATRALRNKGYTVLEARTGEGALDILREAPDIDLLITDMVMPGMDGATLARLVRVERPEIRVILISGYSEEAARGDLADSPDIEFLPKPFDLATLAARVKAAIARQPLDPST</sequence>
<dbReference type="Gene3D" id="3.30.565.10">
    <property type="entry name" value="Histidine kinase-like ATPase, C-terminal domain"/>
    <property type="match status" value="1"/>
</dbReference>
<evidence type="ECO:0000259" key="7">
    <source>
        <dbReference type="PROSITE" id="PS50109"/>
    </source>
</evidence>
<dbReference type="InterPro" id="IPR003661">
    <property type="entry name" value="HisK_dim/P_dom"/>
</dbReference>
<comment type="catalytic activity">
    <reaction evidence="1">
        <text>ATP + protein L-histidine = ADP + protein N-phospho-L-histidine.</text>
        <dbReference type="EC" id="2.7.13.3"/>
    </reaction>
</comment>
<dbReference type="GO" id="GO:0000155">
    <property type="term" value="F:phosphorelay sensor kinase activity"/>
    <property type="evidence" value="ECO:0007669"/>
    <property type="project" value="InterPro"/>
</dbReference>
<protein>
    <recommendedName>
        <fullName evidence="2">histidine kinase</fullName>
        <ecNumber evidence="2">2.7.13.3</ecNumber>
    </recommendedName>
</protein>
<dbReference type="InterPro" id="IPR013656">
    <property type="entry name" value="PAS_4"/>
</dbReference>
<dbReference type="InterPro" id="IPR036097">
    <property type="entry name" value="HisK_dim/P_sf"/>
</dbReference>
<evidence type="ECO:0000313" key="10">
    <source>
        <dbReference type="EMBL" id="SOD89093.1"/>
    </source>
</evidence>
<dbReference type="EC" id="2.7.13.3" evidence="2"/>
<keyword evidence="10" id="KW-0418">Kinase</keyword>
<dbReference type="Pfam" id="PF08448">
    <property type="entry name" value="PAS_4"/>
    <property type="match status" value="2"/>
</dbReference>
<organism evidence="10 11">
    <name type="scientific">Caenispirillum bisanense</name>
    <dbReference type="NCBI Taxonomy" id="414052"/>
    <lineage>
        <taxon>Bacteria</taxon>
        <taxon>Pseudomonadati</taxon>
        <taxon>Pseudomonadota</taxon>
        <taxon>Alphaproteobacteria</taxon>
        <taxon>Rhodospirillales</taxon>
        <taxon>Novispirillaceae</taxon>
        <taxon>Caenispirillum</taxon>
    </lineage>
</organism>
<reference evidence="10 11" key="1">
    <citation type="submission" date="2017-09" db="EMBL/GenBank/DDBJ databases">
        <authorList>
            <person name="Ehlers B."/>
            <person name="Leendertz F.H."/>
        </authorList>
    </citation>
    <scope>NUCLEOTIDE SEQUENCE [LARGE SCALE GENOMIC DNA]</scope>
    <source>
        <strain evidence="10 11">USBA 140</strain>
    </source>
</reference>
<keyword evidence="10" id="KW-0808">Transferase</keyword>
<dbReference type="PANTHER" id="PTHR43065:SF42">
    <property type="entry name" value="TWO-COMPONENT SENSOR PPRA"/>
    <property type="match status" value="1"/>
</dbReference>
<dbReference type="Gene3D" id="3.40.50.2300">
    <property type="match status" value="1"/>
</dbReference>
<dbReference type="RefSeq" id="WP_097277032.1">
    <property type="nucleotide sequence ID" value="NZ_OCNJ01000001.1"/>
</dbReference>
<dbReference type="Gene3D" id="1.10.287.130">
    <property type="match status" value="1"/>
</dbReference>
<feature type="domain" description="Response regulatory" evidence="8">
    <location>
        <begin position="712"/>
        <end position="827"/>
    </location>
</feature>
<feature type="domain" description="Histidine kinase" evidence="7">
    <location>
        <begin position="430"/>
        <end position="655"/>
    </location>
</feature>
<dbReference type="InterPro" id="IPR001789">
    <property type="entry name" value="Sig_transdc_resp-reg_receiver"/>
</dbReference>
<dbReference type="Pfam" id="PF00072">
    <property type="entry name" value="Response_reg"/>
    <property type="match status" value="1"/>
</dbReference>
<dbReference type="AlphaFoldDB" id="A0A286G0R6"/>
<evidence type="ECO:0000256" key="5">
    <source>
        <dbReference type="SAM" id="MobiDB-lite"/>
    </source>
</evidence>
<dbReference type="PROSITE" id="PS50110">
    <property type="entry name" value="RESPONSE_REGULATORY"/>
    <property type="match status" value="1"/>
</dbReference>
<evidence type="ECO:0000256" key="2">
    <source>
        <dbReference type="ARBA" id="ARBA00012438"/>
    </source>
</evidence>
<dbReference type="Pfam" id="PF02518">
    <property type="entry name" value="HATPase_c"/>
    <property type="match status" value="1"/>
</dbReference>
<evidence type="ECO:0000256" key="4">
    <source>
        <dbReference type="PROSITE-ProRule" id="PRU00169"/>
    </source>
</evidence>
<dbReference type="PANTHER" id="PTHR43065">
    <property type="entry name" value="SENSOR HISTIDINE KINASE"/>
    <property type="match status" value="1"/>
</dbReference>
<dbReference type="SMART" id="SM00091">
    <property type="entry name" value="PAS"/>
    <property type="match status" value="3"/>
</dbReference>
<keyword evidence="6" id="KW-0812">Transmembrane</keyword>
<evidence type="ECO:0000313" key="11">
    <source>
        <dbReference type="Proteomes" id="UP000219621"/>
    </source>
</evidence>
<feature type="compositionally biased region" description="Low complexity" evidence="5">
    <location>
        <begin position="678"/>
        <end position="704"/>
    </location>
</feature>
<dbReference type="SUPFAM" id="SSF47384">
    <property type="entry name" value="Homodimeric domain of signal transducing histidine kinase"/>
    <property type="match status" value="1"/>
</dbReference>
<gene>
    <name evidence="10" type="ORF">SAMN05421508_101111</name>
</gene>
<dbReference type="FunFam" id="1.10.287.130:FF:000037">
    <property type="entry name" value="Hybrid sensor histidine kinase/response regulator"/>
    <property type="match status" value="1"/>
</dbReference>
<accession>A0A286G0R6</accession>
<name>A0A286G0R6_9PROT</name>
<dbReference type="OrthoDB" id="9796100at2"/>
<evidence type="ECO:0000256" key="6">
    <source>
        <dbReference type="SAM" id="Phobius"/>
    </source>
</evidence>
<evidence type="ECO:0000256" key="1">
    <source>
        <dbReference type="ARBA" id="ARBA00000085"/>
    </source>
</evidence>
<feature type="modified residue" description="4-aspartylphosphate" evidence="4">
    <location>
        <position position="762"/>
    </location>
</feature>
<dbReference type="SMART" id="SM00448">
    <property type="entry name" value="REC"/>
    <property type="match status" value="1"/>
</dbReference>
<dbReference type="CDD" id="cd00130">
    <property type="entry name" value="PAS"/>
    <property type="match status" value="2"/>
</dbReference>
<dbReference type="InterPro" id="IPR036890">
    <property type="entry name" value="HATPase_C_sf"/>
</dbReference>
<dbReference type="SUPFAM" id="SSF55874">
    <property type="entry name" value="ATPase domain of HSP90 chaperone/DNA topoisomerase II/histidine kinase"/>
    <property type="match status" value="1"/>
</dbReference>
<dbReference type="PRINTS" id="PR00344">
    <property type="entry name" value="BCTRLSENSOR"/>
</dbReference>
<dbReference type="InterPro" id="IPR004358">
    <property type="entry name" value="Sig_transdc_His_kin-like_C"/>
</dbReference>
<dbReference type="NCBIfam" id="TIGR00229">
    <property type="entry name" value="sensory_box"/>
    <property type="match status" value="1"/>
</dbReference>
<proteinExistence type="predicted"/>
<dbReference type="EMBL" id="OCNJ01000001">
    <property type="protein sequence ID" value="SOD89093.1"/>
    <property type="molecule type" value="Genomic_DNA"/>
</dbReference>
<evidence type="ECO:0000256" key="3">
    <source>
        <dbReference type="ARBA" id="ARBA00022553"/>
    </source>
</evidence>
<dbReference type="Pfam" id="PF00512">
    <property type="entry name" value="HisKA"/>
    <property type="match status" value="1"/>
</dbReference>
<dbReference type="SMART" id="SM00387">
    <property type="entry name" value="HATPase_c"/>
    <property type="match status" value="1"/>
</dbReference>
<evidence type="ECO:0000259" key="9">
    <source>
        <dbReference type="PROSITE" id="PS50112"/>
    </source>
</evidence>
<feature type="region of interest" description="Disordered" evidence="5">
    <location>
        <begin position="652"/>
        <end position="704"/>
    </location>
</feature>
<keyword evidence="6" id="KW-0472">Membrane</keyword>
<dbReference type="InterPro" id="IPR003594">
    <property type="entry name" value="HATPase_dom"/>
</dbReference>
<dbReference type="InterPro" id="IPR005467">
    <property type="entry name" value="His_kinase_dom"/>
</dbReference>
<dbReference type="InterPro" id="IPR035965">
    <property type="entry name" value="PAS-like_dom_sf"/>
</dbReference>
<dbReference type="InterPro" id="IPR011006">
    <property type="entry name" value="CheY-like_superfamily"/>
</dbReference>
<dbReference type="SUPFAM" id="SSF55785">
    <property type="entry name" value="PYP-like sensor domain (PAS domain)"/>
    <property type="match status" value="2"/>
</dbReference>
<dbReference type="SUPFAM" id="SSF52172">
    <property type="entry name" value="CheY-like"/>
    <property type="match status" value="1"/>
</dbReference>